<dbReference type="InterPro" id="IPR046357">
    <property type="entry name" value="PPIase_dom_sf"/>
</dbReference>
<dbReference type="SUPFAM" id="SSF54534">
    <property type="entry name" value="FKBP-like"/>
    <property type="match status" value="3"/>
</dbReference>
<feature type="domain" description="PPIase FKBP-type" evidence="9">
    <location>
        <begin position="35"/>
        <end position="123"/>
    </location>
</feature>
<accession>A0A9P0D420</accession>
<evidence type="ECO:0000259" key="9">
    <source>
        <dbReference type="Pfam" id="PF00254"/>
    </source>
</evidence>
<gene>
    <name evidence="10" type="ORF">PSYICH_LOCUS13431</name>
</gene>
<dbReference type="FunFam" id="3.10.50.40:FF:000013">
    <property type="entry name" value="Peptidylprolyl isomerase"/>
    <property type="match status" value="1"/>
</dbReference>
<keyword evidence="4" id="KW-0802">TPR repeat</keyword>
<dbReference type="FunFam" id="3.10.50.40:FF:000025">
    <property type="entry name" value="Peptidylprolyl isomerase"/>
    <property type="match status" value="1"/>
</dbReference>
<feature type="domain" description="PPIase FKBP-type" evidence="9">
    <location>
        <begin position="287"/>
        <end position="375"/>
    </location>
</feature>
<dbReference type="InterPro" id="IPR019734">
    <property type="entry name" value="TPR_rpt"/>
</dbReference>
<evidence type="ECO:0000256" key="5">
    <source>
        <dbReference type="ARBA" id="ARBA00023110"/>
    </source>
</evidence>
<name>A0A9P0D420_9CUCU</name>
<evidence type="ECO:0000256" key="1">
    <source>
        <dbReference type="ARBA" id="ARBA00000971"/>
    </source>
</evidence>
<dbReference type="Gene3D" id="1.25.40.10">
    <property type="entry name" value="Tetratricopeptide repeat domain"/>
    <property type="match status" value="1"/>
</dbReference>
<evidence type="ECO:0000313" key="11">
    <source>
        <dbReference type="Proteomes" id="UP001153636"/>
    </source>
</evidence>
<evidence type="ECO:0000256" key="6">
    <source>
        <dbReference type="ARBA" id="ARBA00023235"/>
    </source>
</evidence>
<keyword evidence="5" id="KW-0697">Rotamase</keyword>
<dbReference type="FunFam" id="1.25.40.10:FF:000008">
    <property type="entry name" value="Peptidylprolyl isomerase"/>
    <property type="match status" value="1"/>
</dbReference>
<dbReference type="GO" id="GO:0003755">
    <property type="term" value="F:peptidyl-prolyl cis-trans isomerase activity"/>
    <property type="evidence" value="ECO:0007669"/>
    <property type="project" value="UniProtKB-KW"/>
</dbReference>
<dbReference type="Proteomes" id="UP001153636">
    <property type="component" value="Chromosome 7"/>
</dbReference>
<dbReference type="InterPro" id="IPR001179">
    <property type="entry name" value="PPIase_FKBP_dom"/>
</dbReference>
<organism evidence="10 11">
    <name type="scientific">Psylliodes chrysocephalus</name>
    <dbReference type="NCBI Taxonomy" id="3402493"/>
    <lineage>
        <taxon>Eukaryota</taxon>
        <taxon>Metazoa</taxon>
        <taxon>Ecdysozoa</taxon>
        <taxon>Arthropoda</taxon>
        <taxon>Hexapoda</taxon>
        <taxon>Insecta</taxon>
        <taxon>Pterygota</taxon>
        <taxon>Neoptera</taxon>
        <taxon>Endopterygota</taxon>
        <taxon>Coleoptera</taxon>
        <taxon>Polyphaga</taxon>
        <taxon>Cucujiformia</taxon>
        <taxon>Chrysomeloidea</taxon>
        <taxon>Chrysomelidae</taxon>
        <taxon>Galerucinae</taxon>
        <taxon>Alticini</taxon>
        <taxon>Psylliodes</taxon>
    </lineage>
</organism>
<dbReference type="EC" id="5.2.1.8" evidence="2"/>
<dbReference type="PANTHER" id="PTHR46512:SF9">
    <property type="entry name" value="PEPTIDYLPROLYL ISOMERASE"/>
    <property type="match status" value="1"/>
</dbReference>
<evidence type="ECO:0000256" key="7">
    <source>
        <dbReference type="ARBA" id="ARBA00029569"/>
    </source>
</evidence>
<dbReference type="Pfam" id="PF00515">
    <property type="entry name" value="TPR_1"/>
    <property type="match status" value="1"/>
</dbReference>
<feature type="compositionally biased region" description="Basic and acidic residues" evidence="8">
    <location>
        <begin position="568"/>
        <end position="583"/>
    </location>
</feature>
<feature type="domain" description="PPIase FKBP-type" evidence="9">
    <location>
        <begin position="172"/>
        <end position="260"/>
    </location>
</feature>
<dbReference type="EMBL" id="OV651819">
    <property type="protein sequence ID" value="CAH1113520.1"/>
    <property type="molecule type" value="Genomic_DNA"/>
</dbReference>
<evidence type="ECO:0000256" key="8">
    <source>
        <dbReference type="SAM" id="MobiDB-lite"/>
    </source>
</evidence>
<dbReference type="Pfam" id="PF00254">
    <property type="entry name" value="FKBP_C"/>
    <property type="match status" value="3"/>
</dbReference>
<dbReference type="OrthoDB" id="433738at2759"/>
<evidence type="ECO:0000256" key="3">
    <source>
        <dbReference type="ARBA" id="ARBA00022737"/>
    </source>
</evidence>
<keyword evidence="11" id="KW-1185">Reference proteome</keyword>
<dbReference type="PANTHER" id="PTHR46512">
    <property type="entry name" value="PEPTIDYLPROLYL ISOMERASE"/>
    <property type="match status" value="1"/>
</dbReference>
<proteinExistence type="predicted"/>
<protein>
    <recommendedName>
        <fullName evidence="2">peptidylprolyl isomerase</fullName>
        <ecNumber evidence="2">5.2.1.8</ecNumber>
    </recommendedName>
    <alternativeName>
        <fullName evidence="7">Rotamase</fullName>
    </alternativeName>
</protein>
<evidence type="ECO:0000256" key="4">
    <source>
        <dbReference type="ARBA" id="ARBA00022803"/>
    </source>
</evidence>
<dbReference type="AlphaFoldDB" id="A0A9P0D420"/>
<evidence type="ECO:0000256" key="2">
    <source>
        <dbReference type="ARBA" id="ARBA00013194"/>
    </source>
</evidence>
<dbReference type="InterPro" id="IPR050754">
    <property type="entry name" value="FKBP4/5/8-like"/>
</dbReference>
<comment type="catalytic activity">
    <reaction evidence="1">
        <text>[protein]-peptidylproline (omega=180) = [protein]-peptidylproline (omega=0)</text>
        <dbReference type="Rhea" id="RHEA:16237"/>
        <dbReference type="Rhea" id="RHEA-COMP:10747"/>
        <dbReference type="Rhea" id="RHEA-COMP:10748"/>
        <dbReference type="ChEBI" id="CHEBI:83833"/>
        <dbReference type="ChEBI" id="CHEBI:83834"/>
        <dbReference type="EC" id="5.2.1.8"/>
    </reaction>
</comment>
<dbReference type="SUPFAM" id="SSF48452">
    <property type="entry name" value="TPR-like"/>
    <property type="match status" value="1"/>
</dbReference>
<keyword evidence="6" id="KW-0413">Isomerase</keyword>
<dbReference type="InterPro" id="IPR011990">
    <property type="entry name" value="TPR-like_helical_dom_sf"/>
</dbReference>
<reference evidence="10" key="1">
    <citation type="submission" date="2022-01" db="EMBL/GenBank/DDBJ databases">
        <authorList>
            <person name="King R."/>
        </authorList>
    </citation>
    <scope>NUCLEOTIDE SEQUENCE</scope>
</reference>
<dbReference type="Gene3D" id="3.10.50.40">
    <property type="match status" value="3"/>
</dbReference>
<dbReference type="FunFam" id="3.10.50.40:FF:000006">
    <property type="entry name" value="Peptidyl-prolyl cis-trans isomerase"/>
    <property type="match status" value="1"/>
</dbReference>
<dbReference type="SMART" id="SM00028">
    <property type="entry name" value="TPR"/>
    <property type="match status" value="3"/>
</dbReference>
<feature type="region of interest" description="Disordered" evidence="8">
    <location>
        <begin position="550"/>
        <end position="584"/>
    </location>
</feature>
<keyword evidence="3" id="KW-0677">Repeat</keyword>
<evidence type="ECO:0000313" key="10">
    <source>
        <dbReference type="EMBL" id="CAH1113520.1"/>
    </source>
</evidence>
<sequence length="597" mass="66447">MAEEKSRNAEVDISPNRDGILLKEIIQEGTGDALPPKGSKVTVHYTGTLSDGTQFDSSRDRDEPFKFVLGKKNVIKAWDIGVATMKKGERAILTSASEFAYGENGSPPNIPPNATLKFDVEVIDWISNDLSSNQDEGKAEAKIKNFEVDISPNKDGILLKEIIQEGTGDALPPQGSKVTVHYTGTLTDGTQFDSSRDRNEPFKFDLGKGNVIKAWDIGVATMKKGERAILTSASEYAYGENGSPPNIPPNATLKFDVEVIDWIGEDLSPNQDGGIERIQVTAGEAYSTPNEGAQVDAHIVGKYEDKIFDERDVSFTVGEGSDANIITGLEIAIQKFKKAETSRLIIKPKYAFGKSGSQEFNIPPNATVEYTVTLKSFEKMKESWALDSADKIEQSKLFKEKGTNYFKAAKYELALKLYKRIQSYLESDTDTDTEEDRKSLLLASHLNIALCQLKLKEYFDAKSAATSALKLDPNNEKALFRRGQAFIQLGEPELASHDFTKCLEIDPNNAAAKTQLAICTKALQEQLKKEKKIYANMFDKFAKMDTQREEFEQRKQPNVMSSVGEWGQEDRDREPSEFEKENPDILLLNKTGEFKDM</sequence>